<dbReference type="Pfam" id="PF06445">
    <property type="entry name" value="GyrI-like"/>
    <property type="match status" value="1"/>
</dbReference>
<dbReference type="Proteomes" id="UP000643165">
    <property type="component" value="Unassembled WGS sequence"/>
</dbReference>
<protein>
    <recommendedName>
        <fullName evidence="1">GyrI-like small molecule binding domain-containing protein</fullName>
    </recommendedName>
</protein>
<feature type="domain" description="GyrI-like small molecule binding" evidence="1">
    <location>
        <begin position="20"/>
        <end position="197"/>
    </location>
</feature>
<evidence type="ECO:0000313" key="2">
    <source>
        <dbReference type="EMBL" id="GIJ23814.1"/>
    </source>
</evidence>
<comment type="caution">
    <text evidence="2">The sequence shown here is derived from an EMBL/GenBank/DDBJ whole genome shotgun (WGS) entry which is preliminary data.</text>
</comment>
<dbReference type="SUPFAM" id="SSF55136">
    <property type="entry name" value="Probable bacterial effector-binding domain"/>
    <property type="match status" value="1"/>
</dbReference>
<dbReference type="Gene3D" id="3.20.80.10">
    <property type="entry name" value="Regulatory factor, effector binding domain"/>
    <property type="match status" value="1"/>
</dbReference>
<dbReference type="RefSeq" id="WP_204002747.1">
    <property type="nucleotide sequence ID" value="NZ_BOPB01000028.1"/>
</dbReference>
<dbReference type="InterPro" id="IPR029442">
    <property type="entry name" value="GyrI-like"/>
</dbReference>
<dbReference type="EMBL" id="BOPB01000028">
    <property type="protein sequence ID" value="GIJ23814.1"/>
    <property type="molecule type" value="Genomic_DNA"/>
</dbReference>
<dbReference type="InterPro" id="IPR008319">
    <property type="entry name" value="GyrI-like_CCH_Lin2189-like"/>
</dbReference>
<dbReference type="InterPro" id="IPR011256">
    <property type="entry name" value="Reg_factor_effector_dom_sf"/>
</dbReference>
<name>A0ABQ4J0X8_9ACTN</name>
<proteinExistence type="predicted"/>
<dbReference type="PIRSF" id="PIRSF031644">
    <property type="entry name" value="UCP031644"/>
    <property type="match status" value="1"/>
</dbReference>
<sequence length="216" mass="24376">MTDKTDFKKTCDAYQARRGQFRIVDVPDMRYLMIDGHGDPNTAPAFATAVEALYPVAYKLKFASKRDLGRDYVVPPLEGLWWAEDMAAFTTSRDKSLWNWTLLLMIPDWIDEAMVDTAVEQAGTKNRPARLADIRLETLSEGRCVQTLHVGSFDDEAAVLAHLHDEFIPAQGLRMTGKHHEIYLSDFRRVAPEKQRTILRQPVLADAGAPAAEKSE</sequence>
<evidence type="ECO:0000259" key="1">
    <source>
        <dbReference type="Pfam" id="PF06445"/>
    </source>
</evidence>
<accession>A0ABQ4J0X8</accession>
<evidence type="ECO:0000313" key="3">
    <source>
        <dbReference type="Proteomes" id="UP000643165"/>
    </source>
</evidence>
<organism evidence="2 3">
    <name type="scientific">Micromonospora lutea</name>
    <dbReference type="NCBI Taxonomy" id="419825"/>
    <lineage>
        <taxon>Bacteria</taxon>
        <taxon>Bacillati</taxon>
        <taxon>Actinomycetota</taxon>
        <taxon>Actinomycetes</taxon>
        <taxon>Micromonosporales</taxon>
        <taxon>Micromonosporaceae</taxon>
        <taxon>Micromonospora</taxon>
    </lineage>
</organism>
<keyword evidence="3" id="KW-1185">Reference proteome</keyword>
<reference evidence="2 3" key="1">
    <citation type="submission" date="2021-01" db="EMBL/GenBank/DDBJ databases">
        <title>Whole genome shotgun sequence of Verrucosispora lutea NBRC 106530.</title>
        <authorList>
            <person name="Komaki H."/>
            <person name="Tamura T."/>
        </authorList>
    </citation>
    <scope>NUCLEOTIDE SEQUENCE [LARGE SCALE GENOMIC DNA]</scope>
    <source>
        <strain evidence="2 3">NBRC 106530</strain>
    </source>
</reference>
<gene>
    <name evidence="2" type="ORF">Vlu01_44380</name>
</gene>